<evidence type="ECO:0000256" key="2">
    <source>
        <dbReference type="SAM" id="MobiDB-lite"/>
    </source>
</evidence>
<proteinExistence type="predicted"/>
<dbReference type="Gene3D" id="3.40.50.300">
    <property type="entry name" value="P-loop containing nucleotide triphosphate hydrolases"/>
    <property type="match status" value="2"/>
</dbReference>
<keyword evidence="5" id="KW-1185">Reference proteome</keyword>
<protein>
    <submittedName>
        <fullName evidence="4">AAA family ATPase</fullName>
    </submittedName>
</protein>
<dbReference type="EMBL" id="JAGSOG010000112">
    <property type="protein sequence ID" value="MBR7835853.1"/>
    <property type="molecule type" value="Genomic_DNA"/>
</dbReference>
<keyword evidence="1" id="KW-0175">Coiled coil</keyword>
<dbReference type="InterPro" id="IPR038734">
    <property type="entry name" value="YhaN_AAA"/>
</dbReference>
<dbReference type="AlphaFoldDB" id="A0A941ERJ4"/>
<dbReference type="Proteomes" id="UP000675781">
    <property type="component" value="Unassembled WGS sequence"/>
</dbReference>
<feature type="compositionally biased region" description="Low complexity" evidence="2">
    <location>
        <begin position="958"/>
        <end position="982"/>
    </location>
</feature>
<dbReference type="InterPro" id="IPR027417">
    <property type="entry name" value="P-loop_NTPase"/>
</dbReference>
<evidence type="ECO:0000259" key="3">
    <source>
        <dbReference type="Pfam" id="PF13514"/>
    </source>
</evidence>
<comment type="caution">
    <text evidence="4">The sequence shown here is derived from an EMBL/GenBank/DDBJ whole genome shotgun (WGS) entry which is preliminary data.</text>
</comment>
<dbReference type="RefSeq" id="WP_212530343.1">
    <property type="nucleotide sequence ID" value="NZ_JAGSOG010000112.1"/>
</dbReference>
<name>A0A941ERJ4_9ACTN</name>
<evidence type="ECO:0000256" key="1">
    <source>
        <dbReference type="SAM" id="Coils"/>
    </source>
</evidence>
<dbReference type="Pfam" id="PF13514">
    <property type="entry name" value="AAA_27"/>
    <property type="match status" value="1"/>
</dbReference>
<feature type="coiled-coil region" evidence="1">
    <location>
        <begin position="822"/>
        <end position="849"/>
    </location>
</feature>
<feature type="region of interest" description="Disordered" evidence="2">
    <location>
        <begin position="958"/>
        <end position="988"/>
    </location>
</feature>
<evidence type="ECO:0000313" key="5">
    <source>
        <dbReference type="Proteomes" id="UP000675781"/>
    </source>
</evidence>
<feature type="region of interest" description="Disordered" evidence="2">
    <location>
        <begin position="737"/>
        <end position="762"/>
    </location>
</feature>
<reference evidence="4" key="1">
    <citation type="submission" date="2021-04" db="EMBL/GenBank/DDBJ databases">
        <title>Genome based classification of Actinospica acidithermotolerans sp. nov., an actinobacterium isolated from an Indonesian hot spring.</title>
        <authorList>
            <person name="Kusuma A.B."/>
            <person name="Putra K.E."/>
            <person name="Nafisah S."/>
            <person name="Loh J."/>
            <person name="Nouioui I."/>
            <person name="Goodfellow M."/>
        </authorList>
    </citation>
    <scope>NUCLEOTIDE SEQUENCE</scope>
    <source>
        <strain evidence="4">CSCA 57</strain>
    </source>
</reference>
<feature type="domain" description="YhaN AAA" evidence="3">
    <location>
        <begin position="1"/>
        <end position="198"/>
    </location>
</feature>
<sequence>MRIRSLNLVRYGRFTDCALEFDAPGVHIVVGPNEAGKSTLRSAVGELLYGIHPQTKLDFLHAMQDLRIDARLQGADGGVLDVVRLKKNKDPLRTPDDRPLPQGTLDRLLAGVDKDDFRTVFALDHEELRDGGRALLEGKGDLGEALFESRSSARLTRIQEQLREQYKQLYTSRGKNQPLNLLLGVNGRVAQTKRERESALLDPREYQRIKDAAEQARVDLDELTAAWRDDQSELNRMNRIRQAYATVGERARLTNDRNALLARGMAAAAHVQEAYGELDRERRSLTESESNARGELDKIDVQLAEVQLRAEAAGVLAGDGASSGPEYAARLEDLLVRVDELRDTGREADVRWDEAKKAVLKREQELARQEGAFAQLPEPVDPTPLRAGLKAVPEGLSGRIEVLYRQTEAAELKLEKSRKRHARFALPEELGDVAEPGERELAAQLKRIGEAETRLAEAARRHEEESAREREQRRALESFLAADPPPSEEDLERIRAQRQQLWTRLRPSLAEGGPAASPELAPAYEAAVTAADETGDRMRREIQRIAERRRLELAVRESADRVAELAETLAGARDAREQLDGAWQRLWEAGALAATPTPDAAEDLMRALAELRELSEICAQHRFDLAADEAAAHMHTTRLQVLLTEAGGPAAAEDLRLPELRELADERQAQLTEAARTRTDATTKINEARVTLAEAEREEHDVAQFVEGIRRTWAELTAAHGLEGTPDAVKTSLERMRKVEEDRSRLHTQREELHAAQRKTQEQQERTQAEFARLLAECEAVSEDDLREAIARGTQLRRIDDQLDLLLATLSGQGLSVEQLEREVAEHDLDELVTRIVEWEQRVGELDEARTAKNTEKAQRELELRRMDGAATAAEKAEAVEQELAAVVTHGQEYLRLYLAERLLLENIEAYRQQHQGPVLSRAQQVFATLTSGRFVQLVDDTGPDGKAVLRARRALGSAPAPAPASGSDSDSDSDSISADGPLVGVEGMSEGTRDQLYLALRLATLERYADEGRAMPLLLDDVLMTFDDARSAAALRVFDELADRFQVILLTHHAHLTEVAAAILPAQRLHVHRVG</sequence>
<gene>
    <name evidence="4" type="ORF">KDL01_21445</name>
</gene>
<dbReference type="PANTHER" id="PTHR41259">
    <property type="entry name" value="DOUBLE-STRAND BREAK REPAIR RAD50 ATPASE, PUTATIVE-RELATED"/>
    <property type="match status" value="1"/>
</dbReference>
<evidence type="ECO:0000313" key="4">
    <source>
        <dbReference type="EMBL" id="MBR7835853.1"/>
    </source>
</evidence>
<feature type="compositionally biased region" description="Basic and acidic residues" evidence="2">
    <location>
        <begin position="456"/>
        <end position="476"/>
    </location>
</feature>
<dbReference type="PANTHER" id="PTHR41259:SF1">
    <property type="entry name" value="DOUBLE-STRAND BREAK REPAIR RAD50 ATPASE, PUTATIVE-RELATED"/>
    <property type="match status" value="1"/>
</dbReference>
<accession>A0A941ERJ4</accession>
<dbReference type="SUPFAM" id="SSF52540">
    <property type="entry name" value="P-loop containing nucleoside triphosphate hydrolases"/>
    <property type="match status" value="1"/>
</dbReference>
<organism evidence="4 5">
    <name type="scientific">Actinospica durhamensis</name>
    <dbReference type="NCBI Taxonomy" id="1508375"/>
    <lineage>
        <taxon>Bacteria</taxon>
        <taxon>Bacillati</taxon>
        <taxon>Actinomycetota</taxon>
        <taxon>Actinomycetes</taxon>
        <taxon>Catenulisporales</taxon>
        <taxon>Actinospicaceae</taxon>
        <taxon>Actinospica</taxon>
    </lineage>
</organism>
<feature type="region of interest" description="Disordered" evidence="2">
    <location>
        <begin position="456"/>
        <end position="492"/>
    </location>
</feature>